<dbReference type="InterPro" id="IPR003961">
    <property type="entry name" value="FN3_dom"/>
</dbReference>
<dbReference type="SUPFAM" id="SSF49265">
    <property type="entry name" value="Fibronectin type III"/>
    <property type="match status" value="1"/>
</dbReference>
<keyword evidence="5" id="KW-0472">Membrane</keyword>
<dbReference type="RefSeq" id="WP_094667132.1">
    <property type="nucleotide sequence ID" value="NZ_MWWW01000005.1"/>
</dbReference>
<gene>
    <name evidence="7" type="ORF">BMYO_0606</name>
</gene>
<feature type="region of interest" description="Disordered" evidence="4">
    <location>
        <begin position="1936"/>
        <end position="1972"/>
    </location>
</feature>
<dbReference type="InterPro" id="IPR013783">
    <property type="entry name" value="Ig-like_fold"/>
</dbReference>
<protein>
    <submittedName>
        <fullName evidence="7">ATPase AAA</fullName>
    </submittedName>
</protein>
<keyword evidence="2" id="KW-0326">Glycosidase</keyword>
<evidence type="ECO:0000256" key="4">
    <source>
        <dbReference type="SAM" id="MobiDB-lite"/>
    </source>
</evidence>
<evidence type="ECO:0000256" key="1">
    <source>
        <dbReference type="ARBA" id="ARBA00022737"/>
    </source>
</evidence>
<keyword evidence="3" id="KW-0624">Polysaccharide degradation</keyword>
<accession>A0A261FNU5</accession>
<sequence>MATSAKSYDRRRRIGAALRRLLPSGRHPWTMPVITLLLLIGLVAGAVIVSTVTRRHVQLDDGTVWVTSLNSRKAARFNVRNREADAGVSSSAPRFDVAQHDGQTILAEPNQASSIKASTVGVDAKTEIRANTSVMVGGETAAFINDKTGNVWIGRAADLDGVSPATADPDMELGAGGRIAVTHTGEVYGYRPADGMVLYAGNANGRVRELESLSSGRQQNADSFTVVGETPVIAIDGAIVFKGGRIDTGSAGRLTLQAPPSDDGQTGWVAAASPQGLTMAALESGAKPSFLSNGGKGEPAQPVSLNGCVMAAWSQKVSNYVRVCSPSGDGAKLQTLDSVDTTSQLVFRTNHRLAVLNDVINGNVWNPEDSTKVIKIQWNQIQTEQTSKEDHNSDSADNHRDFAKTCSAQSGQIKAVDDTIGARAGSERILDVLRNDEQTDCSVLRITKVGAPDGARVTVAPVYDGRYLQLDASSASSGTVTFTYDISDGRDQTSSAKVTVNLTGSNNTAPTQTDTPPEIDVEQGASTTTNALGSFADPDGDPLTLVSAVAQNTDQVQVSTRADGQLTFNTGALASGRVGVQLTVSDGQATGTGLIYFSVKPANTLAAIIDPVSKSTTPGTDTTIELEPYVHGTSSEPAQLGQVDAPDGTSATANAADMSISFKASKPGTYYVPYTITQGSMPATGLARVEVQPVQGEAAKPVAANDVALLGADNTAIVEPLANDVDPMGGVLSVATVTAPADSGIKVGLVSHKRVYITARQVPTNPLAINYTAANAAGTAKGVIVLQPPALTASNSAPKAGNINTQVRAGGIVSVDVLDHVTYPDGTTVKLKDNLQYDKDTFKGLAFVSGDTVRYQASQQTGTFPITYTVEDNLGNVASATITITVHERNAEGKAAPTPHDTEAQVAAGQKVRIPITLNGIDADGDDDQLLGLGNKAPSLGRISEVGSDYLVYEAYPDSSGTDTFSYAVEDWTGQRAQAQIRVGVFQSSSSSGVYARDDEITLRPNTAATVPVAQNDISGDNTDLTVDRTVKAQGLDDVTVKDNMIAFTTPANATTAYIAYTVKDKAKLSDTATLTVNVDPNAAIEPPTAYDYRVPSAATIDKKSVDVDVSQWIANPSGTADELTVGVHPSAADHARVKGGERSTVITVDLTSQARAVPYTVTNTTHHITSTAFIQVPAYGVFPPTLRPKAPELKANSRETITININDYVRVGAGKEPHIDSAASVSATKAANSDLYVDDHTLKFTAVDGYSGPASITFTVTDGKQGADKTHIINSAVLSLQITIVGRDVPPPTFTSSTIDVEAGAEPKTVDLKALTHAPEGIAPENTHYTYAGGTSSTDQIVSKLSGDGMLEVSAMKDAKPGTTATIPVQIGYEKGTVNAGVTARVVASSKPLARINAKTLQIKASSTDSVDLLSDAYNPFPDSPLTVVACKADDAAKLTVSSCDPSGRIAIAAASDIGASTSTILVTVEDGSKVKERQVTGTVTVSVIDKPDPPLLSPVGGEPQNGAVTLTWTPGAANGSPITEYRVNWTGGAEGSKSCGAVTSCQITGLANNKPYSFTVSARNEVGWSKPSAAVEATPDRVPTAPTAVTVTGGNKTATVTWNAPEGDFGAVDNYSVTITGAGAPQTKETNGTSTRMTFSFANGDISDGTEVTATVKAHNAINWGPASEASEADEVWGDPEAPIITLSNKDTTVTANITLGDNHNAGCKTIVFGGDTEGTMSCTDTSTSFEVNESDLNTTELTVTATVEPKRPADAATGKARFTPSYTMQKASGVSTSGSGGRCTVRWTKQGLAQSFDVTADGLGSTTAGKNETSATFDMEPWDTCGTASVTQVFNGRSGSPAYGGPSGGAPYIYEVKAKITAPNSLTWGDNKNVVKVDGGSVETYGKSARYQIIINGIAFDWQPGRPLDVTDLKTDKDGTYRWSVKVTSTEGLTGLDNTASGGTIRGKRPGVDEETEGDASTSSFTSRSGAHVLIREPWILGLANTPAQQSHPAQPHPAARNV</sequence>
<dbReference type="Pfam" id="PF17963">
    <property type="entry name" value="Big_9"/>
    <property type="match status" value="5"/>
</dbReference>
<dbReference type="GO" id="GO:0000272">
    <property type="term" value="P:polysaccharide catabolic process"/>
    <property type="evidence" value="ECO:0007669"/>
    <property type="project" value="UniProtKB-KW"/>
</dbReference>
<dbReference type="Pfam" id="PF00041">
    <property type="entry name" value="fn3"/>
    <property type="match status" value="1"/>
</dbReference>
<dbReference type="Proteomes" id="UP000216871">
    <property type="component" value="Unassembled WGS sequence"/>
</dbReference>
<organism evidence="7 8">
    <name type="scientific">Bifidobacterium myosotis</name>
    <dbReference type="NCBI Taxonomy" id="1630166"/>
    <lineage>
        <taxon>Bacteria</taxon>
        <taxon>Bacillati</taxon>
        <taxon>Actinomycetota</taxon>
        <taxon>Actinomycetes</taxon>
        <taxon>Bifidobacteriales</taxon>
        <taxon>Bifidobacteriaceae</taxon>
        <taxon>Bifidobacterium</taxon>
    </lineage>
</organism>
<evidence type="ECO:0000256" key="2">
    <source>
        <dbReference type="ARBA" id="ARBA00023295"/>
    </source>
</evidence>
<proteinExistence type="predicted"/>
<feature type="compositionally biased region" description="Polar residues" evidence="4">
    <location>
        <begin position="1962"/>
        <end position="1972"/>
    </location>
</feature>
<keyword evidence="2" id="KW-0378">Hydrolase</keyword>
<dbReference type="SMART" id="SM00060">
    <property type="entry name" value="FN3"/>
    <property type="match status" value="2"/>
</dbReference>
<evidence type="ECO:0000256" key="3">
    <source>
        <dbReference type="ARBA" id="ARBA00023326"/>
    </source>
</evidence>
<dbReference type="PROSITE" id="PS50853">
    <property type="entry name" value="FN3"/>
    <property type="match status" value="1"/>
</dbReference>
<dbReference type="OrthoDB" id="5241356at2"/>
<keyword evidence="5" id="KW-1133">Transmembrane helix</keyword>
<keyword evidence="8" id="KW-1185">Reference proteome</keyword>
<evidence type="ECO:0000256" key="5">
    <source>
        <dbReference type="SAM" id="Phobius"/>
    </source>
</evidence>
<dbReference type="CDD" id="cd00063">
    <property type="entry name" value="FN3"/>
    <property type="match status" value="2"/>
</dbReference>
<feature type="transmembrane region" description="Helical" evidence="5">
    <location>
        <begin position="29"/>
        <end position="49"/>
    </location>
</feature>
<evidence type="ECO:0000313" key="8">
    <source>
        <dbReference type="Proteomes" id="UP000216871"/>
    </source>
</evidence>
<keyword evidence="1" id="KW-0677">Repeat</keyword>
<keyword evidence="3" id="KW-0119">Carbohydrate metabolism</keyword>
<dbReference type="EMBL" id="MWWW01000005">
    <property type="protein sequence ID" value="OZG60809.1"/>
    <property type="molecule type" value="Genomic_DNA"/>
</dbReference>
<dbReference type="GO" id="GO:0016798">
    <property type="term" value="F:hydrolase activity, acting on glycosyl bonds"/>
    <property type="evidence" value="ECO:0007669"/>
    <property type="project" value="UniProtKB-KW"/>
</dbReference>
<dbReference type="PANTHER" id="PTHR13817">
    <property type="entry name" value="TITIN"/>
    <property type="match status" value="1"/>
</dbReference>
<name>A0A261FNU5_9BIFI</name>
<dbReference type="PANTHER" id="PTHR13817:SF73">
    <property type="entry name" value="FIBRONECTIN TYPE-III DOMAIN-CONTAINING PROTEIN"/>
    <property type="match status" value="1"/>
</dbReference>
<dbReference type="InterPro" id="IPR036116">
    <property type="entry name" value="FN3_sf"/>
</dbReference>
<dbReference type="Gene3D" id="2.60.40.10">
    <property type="entry name" value="Immunoglobulins"/>
    <property type="match status" value="3"/>
</dbReference>
<feature type="compositionally biased region" description="Polar residues" evidence="4">
    <location>
        <begin position="1936"/>
        <end position="1945"/>
    </location>
</feature>
<dbReference type="InterPro" id="IPR050964">
    <property type="entry name" value="Striated_Muscle_Regulatory"/>
</dbReference>
<reference evidence="7 8" key="1">
    <citation type="journal article" date="2017" name="BMC Genomics">
        <title>Comparative genomic and phylogenomic analyses of the Bifidobacteriaceae family.</title>
        <authorList>
            <person name="Lugli G.A."/>
            <person name="Milani C."/>
            <person name="Turroni F."/>
            <person name="Duranti S."/>
            <person name="Mancabelli L."/>
            <person name="Mangifesta M."/>
            <person name="Ferrario C."/>
            <person name="Modesto M."/>
            <person name="Mattarelli P."/>
            <person name="Jiri K."/>
            <person name="van Sinderen D."/>
            <person name="Ventura M."/>
        </authorList>
    </citation>
    <scope>NUCLEOTIDE SEQUENCE [LARGE SCALE GENOMIC DNA]</scope>
    <source>
        <strain evidence="7 8">DSM 100196</strain>
    </source>
</reference>
<comment type="caution">
    <text evidence="7">The sequence shown here is derived from an EMBL/GenBank/DDBJ whole genome shotgun (WGS) entry which is preliminary data.</text>
</comment>
<feature type="domain" description="Fibronectin type-III" evidence="6">
    <location>
        <begin position="1492"/>
        <end position="1589"/>
    </location>
</feature>
<dbReference type="Gene3D" id="2.60.40.3440">
    <property type="match status" value="1"/>
</dbReference>
<evidence type="ECO:0000259" key="6">
    <source>
        <dbReference type="PROSITE" id="PS50853"/>
    </source>
</evidence>
<evidence type="ECO:0000313" key="7">
    <source>
        <dbReference type="EMBL" id="OZG60809.1"/>
    </source>
</evidence>
<keyword evidence="5" id="KW-0812">Transmembrane</keyword>